<dbReference type="InterPro" id="IPR027443">
    <property type="entry name" value="IPNS-like_sf"/>
</dbReference>
<dbReference type="Proteomes" id="UP000652567">
    <property type="component" value="Unassembled WGS sequence"/>
</dbReference>
<dbReference type="AlphaFoldDB" id="A0A928V138"/>
<dbReference type="SUPFAM" id="SSF51197">
    <property type="entry name" value="Clavaminate synthase-like"/>
    <property type="match status" value="1"/>
</dbReference>
<sequence>MLSVSWPVPVISFARISCPVSLPALQEDLHRLLQETWVDHVNRRDYQGGWDVLPLRCERQHQDAHPILQGYAIQEGEDWINLPALNQSPAMLQCVQFLQCPVKAVRLMRLKAGSHIKPHRDHQLSLEHGEARLHLPIFTGEHIRFRVNGQTVPMSAGELWYINADQEHEVHNIGEQDRINLVIDCGANTWLKNCAGAMS</sequence>
<keyword evidence="3" id="KW-1185">Reference proteome</keyword>
<reference evidence="2" key="1">
    <citation type="submission" date="2018-07" db="EMBL/GenBank/DDBJ databases">
        <title>Genome assembly of strain Ka43.</title>
        <authorList>
            <person name="Kukolya J."/>
            <person name="Nagy I."/>
            <person name="Horvath B."/>
            <person name="Toth A."/>
        </authorList>
    </citation>
    <scope>NUCLEOTIDE SEQUENCE</scope>
    <source>
        <strain evidence="2">KB43</strain>
    </source>
</reference>
<feature type="domain" description="Aspartyl/asparaginy/proline hydroxylase" evidence="1">
    <location>
        <begin position="26"/>
        <end position="185"/>
    </location>
</feature>
<organism evidence="2 3">
    <name type="scientific">Cellvibrio polysaccharolyticus</name>
    <dbReference type="NCBI Taxonomy" id="2082724"/>
    <lineage>
        <taxon>Bacteria</taxon>
        <taxon>Pseudomonadati</taxon>
        <taxon>Pseudomonadota</taxon>
        <taxon>Gammaproteobacteria</taxon>
        <taxon>Cellvibrionales</taxon>
        <taxon>Cellvibrionaceae</taxon>
        <taxon>Cellvibrio</taxon>
    </lineage>
</organism>
<dbReference type="Pfam" id="PF05118">
    <property type="entry name" value="Asp_Arg_Hydrox"/>
    <property type="match status" value="1"/>
</dbReference>
<comment type="caution">
    <text evidence="2">The sequence shown here is derived from an EMBL/GenBank/DDBJ whole genome shotgun (WGS) entry which is preliminary data.</text>
</comment>
<dbReference type="EMBL" id="PRDL01000001">
    <property type="protein sequence ID" value="MBE8716377.1"/>
    <property type="molecule type" value="Genomic_DNA"/>
</dbReference>
<proteinExistence type="predicted"/>
<accession>A0A928V138</accession>
<evidence type="ECO:0000259" key="1">
    <source>
        <dbReference type="Pfam" id="PF05118"/>
    </source>
</evidence>
<dbReference type="InterPro" id="IPR007803">
    <property type="entry name" value="Asp/Arg/Pro-Hydrxlase"/>
</dbReference>
<evidence type="ECO:0000313" key="2">
    <source>
        <dbReference type="EMBL" id="MBE8716377.1"/>
    </source>
</evidence>
<dbReference type="Gene3D" id="2.60.120.330">
    <property type="entry name" value="B-lactam Antibiotic, Isopenicillin N Synthase, Chain"/>
    <property type="match status" value="1"/>
</dbReference>
<name>A0A928V138_9GAMM</name>
<protein>
    <submittedName>
        <fullName evidence="2">Aspartyl/asparaginyl beta-hydroxylase domain-containing protein</fullName>
    </submittedName>
</protein>
<evidence type="ECO:0000313" key="3">
    <source>
        <dbReference type="Proteomes" id="UP000652567"/>
    </source>
</evidence>
<gene>
    <name evidence="2" type="ORF">C4F51_04160</name>
</gene>